<dbReference type="Proteomes" id="UP000004994">
    <property type="component" value="Chromosome 7"/>
</dbReference>
<feature type="domain" description="F-box" evidence="1">
    <location>
        <begin position="4"/>
        <end position="34"/>
    </location>
</feature>
<dbReference type="Gramene" id="Solyc07g021080.1.1">
    <property type="protein sequence ID" value="Solyc07g021080.1.1.1"/>
    <property type="gene ID" value="Solyc07g021080.1"/>
</dbReference>
<dbReference type="InParanoid" id="A0A3Q7H9X5"/>
<dbReference type="Pfam" id="PF00646">
    <property type="entry name" value="F-box"/>
    <property type="match status" value="1"/>
</dbReference>
<dbReference type="InterPro" id="IPR036047">
    <property type="entry name" value="F-box-like_dom_sf"/>
</dbReference>
<evidence type="ECO:0000313" key="2">
    <source>
        <dbReference type="EnsemblPlants" id="Solyc07g021080.1.1.1"/>
    </source>
</evidence>
<dbReference type="PaxDb" id="4081-Solyc07g021080.1.1"/>
<dbReference type="OMA" id="PTHDIMR"/>
<dbReference type="AlphaFoldDB" id="A0A3Q7H9X5"/>
<proteinExistence type="predicted"/>
<accession>A0A3Q7H9X5</accession>
<dbReference type="SUPFAM" id="SSF81383">
    <property type="entry name" value="F-box domain"/>
    <property type="match status" value="1"/>
</dbReference>
<name>A0A3Q7H9X5_SOLLC</name>
<dbReference type="InterPro" id="IPR001810">
    <property type="entry name" value="F-box_dom"/>
</dbReference>
<evidence type="ECO:0000259" key="1">
    <source>
        <dbReference type="Pfam" id="PF00646"/>
    </source>
</evidence>
<sequence>MMVLIFSKFQLKSLLQLRCLSKSLNELISSPNFIWLHTKQFVLLKTPTHLFKRYFSKGLQKEKIQLIDVSNFDNPVMRLRSPFSVDLSYYFYCRIIGICNTVLFMLDALLDHSSPEGTLES</sequence>
<reference evidence="2" key="2">
    <citation type="submission" date="2019-01" db="UniProtKB">
        <authorList>
            <consortium name="EnsemblPlants"/>
        </authorList>
    </citation>
    <scope>IDENTIFICATION</scope>
    <source>
        <strain evidence="2">cv. Heinz 1706</strain>
    </source>
</reference>
<keyword evidence="3" id="KW-1185">Reference proteome</keyword>
<reference evidence="2" key="1">
    <citation type="journal article" date="2012" name="Nature">
        <title>The tomato genome sequence provides insights into fleshy fruit evolution.</title>
        <authorList>
            <consortium name="Tomato Genome Consortium"/>
        </authorList>
    </citation>
    <scope>NUCLEOTIDE SEQUENCE [LARGE SCALE GENOMIC DNA]</scope>
    <source>
        <strain evidence="2">cv. Heinz 1706</strain>
    </source>
</reference>
<protein>
    <recommendedName>
        <fullName evidence="1">F-box domain-containing protein</fullName>
    </recommendedName>
</protein>
<evidence type="ECO:0000313" key="3">
    <source>
        <dbReference type="Proteomes" id="UP000004994"/>
    </source>
</evidence>
<dbReference type="EnsemblPlants" id="Solyc07g021080.1.1">
    <property type="protein sequence ID" value="Solyc07g021080.1.1.1"/>
    <property type="gene ID" value="Solyc07g021080.1"/>
</dbReference>
<organism evidence="2">
    <name type="scientific">Solanum lycopersicum</name>
    <name type="common">Tomato</name>
    <name type="synonym">Lycopersicon esculentum</name>
    <dbReference type="NCBI Taxonomy" id="4081"/>
    <lineage>
        <taxon>Eukaryota</taxon>
        <taxon>Viridiplantae</taxon>
        <taxon>Streptophyta</taxon>
        <taxon>Embryophyta</taxon>
        <taxon>Tracheophyta</taxon>
        <taxon>Spermatophyta</taxon>
        <taxon>Magnoliopsida</taxon>
        <taxon>eudicotyledons</taxon>
        <taxon>Gunneridae</taxon>
        <taxon>Pentapetalae</taxon>
        <taxon>asterids</taxon>
        <taxon>lamiids</taxon>
        <taxon>Solanales</taxon>
        <taxon>Solanaceae</taxon>
        <taxon>Solanoideae</taxon>
        <taxon>Solaneae</taxon>
        <taxon>Solanum</taxon>
        <taxon>Solanum subgen. Lycopersicon</taxon>
    </lineage>
</organism>